<dbReference type="InterPro" id="IPR001965">
    <property type="entry name" value="Znf_PHD"/>
</dbReference>
<keyword evidence="4 6" id="KW-0863">Zinc-finger</keyword>
<feature type="domain" description="PHD-type" evidence="8">
    <location>
        <begin position="138"/>
        <end position="193"/>
    </location>
</feature>
<dbReference type="Proteomes" id="UP000005203">
    <property type="component" value="Linkage group LG1"/>
</dbReference>
<reference evidence="10" key="3">
    <citation type="submission" date="2025-05" db="UniProtKB">
        <authorList>
            <consortium name="RefSeq"/>
        </authorList>
    </citation>
    <scope>NUCLEOTIDE SEQUENCE [LARGE SCALE GENOMIC DNA]</scope>
    <source>
        <strain evidence="10">DH4</strain>
    </source>
</reference>
<dbReference type="InterPro" id="IPR013083">
    <property type="entry name" value="Znf_RING/FYVE/PHD"/>
</dbReference>
<dbReference type="InterPro" id="IPR019786">
    <property type="entry name" value="Zinc_finger_PHD-type_CS"/>
</dbReference>
<dbReference type="InterPro" id="IPR011011">
    <property type="entry name" value="Znf_FYVE_PHD"/>
</dbReference>
<comment type="similarity">
    <text evidence="1">Belongs to the Integrator subunit 12 family.</text>
</comment>
<evidence type="ECO:0000256" key="1">
    <source>
        <dbReference type="ARBA" id="ARBA00006009"/>
    </source>
</evidence>
<dbReference type="InterPro" id="IPR019787">
    <property type="entry name" value="Znf_PHD-finger"/>
</dbReference>
<dbReference type="Pfam" id="PF00628">
    <property type="entry name" value="PHD"/>
    <property type="match status" value="1"/>
</dbReference>
<evidence type="ECO:0000256" key="7">
    <source>
        <dbReference type="SAM" id="MobiDB-lite"/>
    </source>
</evidence>
<keyword evidence="3" id="KW-0479">Metal-binding</keyword>
<dbReference type="RefSeq" id="XP_026301841.1">
    <property type="nucleotide sequence ID" value="XM_026446056.1"/>
</dbReference>
<dbReference type="PROSITE" id="PS01359">
    <property type="entry name" value="ZF_PHD_1"/>
    <property type="match status" value="1"/>
</dbReference>
<dbReference type="GeneID" id="102654894"/>
<sequence length="296" mass="33421">MYEDTEDASDIDEDFFNALSLLHSTEDDSTEKLRKMLDTFIERRYGFDKTLMARMPKRFLQNTKIYGKSNERSETSTRKRNTASKKTGSQLIFGGNDNAMAENNWKPMKIIDTADVEDCSEKGDIPRISIPDEGSGDGLLCKICNGAKLGPLILLECQECQEVYHPLCHQPPVVDIDVYDPRIVWRCRKCMDTSSVNSVIAFDEKKVKRSRLASDEGKPKETCTKMNKLVKLNGNMKNETGIVDQTSSDILQRNIGENAIIAKSSFHSNHKTRTSSSSQLRKRIGSKLSVTRPIIK</sequence>
<feature type="region of interest" description="Disordered" evidence="7">
    <location>
        <begin position="267"/>
        <end position="296"/>
    </location>
</feature>
<gene>
    <name evidence="11" type="primary">LOC102654894</name>
</gene>
<evidence type="ECO:0000256" key="3">
    <source>
        <dbReference type="ARBA" id="ARBA00022723"/>
    </source>
</evidence>
<proteinExistence type="inferred from homology"/>
<reference evidence="9" key="1">
    <citation type="submission" date="2021-01" db="UniProtKB">
        <authorList>
            <consortium name="EnsemblMetazoa"/>
        </authorList>
    </citation>
    <scope>IDENTIFICATION</scope>
    <source>
        <strain evidence="9">DH4</strain>
    </source>
</reference>
<dbReference type="GO" id="GO:0008270">
    <property type="term" value="F:zinc ion binding"/>
    <property type="evidence" value="ECO:0007669"/>
    <property type="project" value="UniProtKB-KW"/>
</dbReference>
<evidence type="ECO:0000256" key="5">
    <source>
        <dbReference type="ARBA" id="ARBA00022833"/>
    </source>
</evidence>
<keyword evidence="5" id="KW-0862">Zinc</keyword>
<reference evidence="11" key="2">
    <citation type="submission" date="2025-04" db="UniProtKB">
        <authorList>
            <consortium name="RefSeq"/>
        </authorList>
    </citation>
    <scope>IDENTIFICATION</scope>
    <source>
        <strain evidence="11">DH4</strain>
        <tissue evidence="11">Whole body</tissue>
    </source>
</reference>
<evidence type="ECO:0000313" key="11">
    <source>
        <dbReference type="RefSeq" id="XP_026301841.1"/>
    </source>
</evidence>
<name>A0A7M7MVY2_APIME</name>
<dbReference type="PROSITE" id="PS50016">
    <property type="entry name" value="ZF_PHD_2"/>
    <property type="match status" value="1"/>
</dbReference>
<dbReference type="SMART" id="SM00249">
    <property type="entry name" value="PHD"/>
    <property type="match status" value="1"/>
</dbReference>
<dbReference type="SUPFAM" id="SSF57903">
    <property type="entry name" value="FYVE/PHD zinc finger"/>
    <property type="match status" value="1"/>
</dbReference>
<evidence type="ECO:0000313" key="9">
    <source>
        <dbReference type="EnsemblMetazoa" id="XP_026301841"/>
    </source>
</evidence>
<evidence type="ECO:0000256" key="4">
    <source>
        <dbReference type="ARBA" id="ARBA00022771"/>
    </source>
</evidence>
<evidence type="ECO:0000259" key="8">
    <source>
        <dbReference type="PROSITE" id="PS50016"/>
    </source>
</evidence>
<evidence type="ECO:0000256" key="2">
    <source>
        <dbReference type="ARBA" id="ARBA00016814"/>
    </source>
</evidence>
<dbReference type="OrthoDB" id="5846437at2759"/>
<accession>A0A8B8HCT9</accession>
<dbReference type="Gene3D" id="3.30.40.10">
    <property type="entry name" value="Zinc/RING finger domain, C3HC4 (zinc finger)"/>
    <property type="match status" value="1"/>
</dbReference>
<protein>
    <recommendedName>
        <fullName evidence="2">Integrator complex subunit 12</fullName>
    </recommendedName>
</protein>
<accession>A0A7M7MVY2</accession>
<dbReference type="KEGG" id="ame:102654894"/>
<keyword evidence="10" id="KW-1185">Reference proteome</keyword>
<evidence type="ECO:0000313" key="10">
    <source>
        <dbReference type="Proteomes" id="UP000005203"/>
    </source>
</evidence>
<dbReference type="CDD" id="cd15501">
    <property type="entry name" value="PHD_Int12"/>
    <property type="match status" value="1"/>
</dbReference>
<dbReference type="InterPro" id="IPR039054">
    <property type="entry name" value="Int12_PHD"/>
</dbReference>
<organism evidence="9">
    <name type="scientific">Apis mellifera</name>
    <name type="common">Honeybee</name>
    <dbReference type="NCBI Taxonomy" id="7460"/>
    <lineage>
        <taxon>Eukaryota</taxon>
        <taxon>Metazoa</taxon>
        <taxon>Ecdysozoa</taxon>
        <taxon>Arthropoda</taxon>
        <taxon>Hexapoda</taxon>
        <taxon>Insecta</taxon>
        <taxon>Pterygota</taxon>
        <taxon>Neoptera</taxon>
        <taxon>Endopterygota</taxon>
        <taxon>Hymenoptera</taxon>
        <taxon>Apocrita</taxon>
        <taxon>Aculeata</taxon>
        <taxon>Apoidea</taxon>
        <taxon>Anthophila</taxon>
        <taxon>Apidae</taxon>
        <taxon>Apis</taxon>
    </lineage>
</organism>
<dbReference type="EnsemblMetazoa" id="XM_026446056">
    <property type="protein sequence ID" value="XP_026301841"/>
    <property type="gene ID" value="LOC102654894"/>
</dbReference>
<evidence type="ECO:0000256" key="6">
    <source>
        <dbReference type="PROSITE-ProRule" id="PRU00146"/>
    </source>
</evidence>
<feature type="region of interest" description="Disordered" evidence="7">
    <location>
        <begin position="63"/>
        <end position="89"/>
    </location>
</feature>
<dbReference type="AlphaFoldDB" id="A0A7M7MVY2"/>